<dbReference type="Gene3D" id="3.40.50.150">
    <property type="entry name" value="Vaccinia Virus protein VP39"/>
    <property type="match status" value="1"/>
</dbReference>
<organism evidence="3 4">
    <name type="scientific">Cryobacterium adonitolivorans</name>
    <dbReference type="NCBI Taxonomy" id="1259189"/>
    <lineage>
        <taxon>Bacteria</taxon>
        <taxon>Bacillati</taxon>
        <taxon>Actinomycetota</taxon>
        <taxon>Actinomycetes</taxon>
        <taxon>Micrococcales</taxon>
        <taxon>Microbacteriaceae</taxon>
        <taxon>Cryobacterium</taxon>
    </lineage>
</organism>
<dbReference type="PANTHER" id="PTHR43861">
    <property type="entry name" value="TRANS-ACONITATE 2-METHYLTRANSFERASE-RELATED"/>
    <property type="match status" value="1"/>
</dbReference>
<reference evidence="3 4" key="1">
    <citation type="submission" date="2019-03" db="EMBL/GenBank/DDBJ databases">
        <title>Genomics of glacier-inhabiting Cryobacterium strains.</title>
        <authorList>
            <person name="Liu Q."/>
            <person name="Xin Y.-H."/>
        </authorList>
    </citation>
    <scope>NUCLEOTIDE SEQUENCE [LARGE SCALE GENOMIC DNA]</scope>
    <source>
        <strain evidence="3 4">RHLS22-1</strain>
    </source>
</reference>
<name>A0A4R8VYH2_9MICO</name>
<evidence type="ECO:0000313" key="3">
    <source>
        <dbReference type="EMBL" id="TFB97832.1"/>
    </source>
</evidence>
<feature type="domain" description="Methyltransferase" evidence="2">
    <location>
        <begin position="42"/>
        <end position="143"/>
    </location>
</feature>
<dbReference type="InterPro" id="IPR041698">
    <property type="entry name" value="Methyltransf_25"/>
</dbReference>
<keyword evidence="4" id="KW-1185">Reference proteome</keyword>
<evidence type="ECO:0000256" key="1">
    <source>
        <dbReference type="ARBA" id="ARBA00022679"/>
    </source>
</evidence>
<dbReference type="GO" id="GO:0008168">
    <property type="term" value="F:methyltransferase activity"/>
    <property type="evidence" value="ECO:0007669"/>
    <property type="project" value="UniProtKB-KW"/>
</dbReference>
<accession>A0A4R8VYH2</accession>
<keyword evidence="3" id="KW-0489">Methyltransferase</keyword>
<dbReference type="PANTHER" id="PTHR43861:SF5">
    <property type="entry name" value="BLL5978 PROTEIN"/>
    <property type="match status" value="1"/>
</dbReference>
<dbReference type="OrthoDB" id="9786503at2"/>
<gene>
    <name evidence="3" type="ORF">E3O42_15915</name>
</gene>
<keyword evidence="1 3" id="KW-0808">Transferase</keyword>
<proteinExistence type="predicted"/>
<dbReference type="CDD" id="cd02440">
    <property type="entry name" value="AdoMet_MTases"/>
    <property type="match status" value="1"/>
</dbReference>
<evidence type="ECO:0000259" key="2">
    <source>
        <dbReference type="Pfam" id="PF13649"/>
    </source>
</evidence>
<dbReference type="EMBL" id="SOFL01000052">
    <property type="protein sequence ID" value="TFB97832.1"/>
    <property type="molecule type" value="Genomic_DNA"/>
</dbReference>
<comment type="caution">
    <text evidence="3">The sequence shown here is derived from an EMBL/GenBank/DDBJ whole genome shotgun (WGS) entry which is preliminary data.</text>
</comment>
<protein>
    <submittedName>
        <fullName evidence="3">Class I SAM-dependent methyltransferase</fullName>
    </submittedName>
</protein>
<dbReference type="AlphaFoldDB" id="A0A4R8VYH2"/>
<evidence type="ECO:0000313" key="4">
    <source>
        <dbReference type="Proteomes" id="UP000297907"/>
    </source>
</evidence>
<dbReference type="Pfam" id="PF13649">
    <property type="entry name" value="Methyltransf_25"/>
    <property type="match status" value="1"/>
</dbReference>
<dbReference type="SUPFAM" id="SSF53335">
    <property type="entry name" value="S-adenosyl-L-methionine-dependent methyltransferases"/>
    <property type="match status" value="1"/>
</dbReference>
<sequence>MSDNFDQTYWDERYGAGNDVWSGAPNPVLVSETLALPAGSALDIGCGEGADAIWLASRGWTVTAADFSAVALERAAARSRNAGVDPAESAAIANRILWEHHDFTAWAPPEGTFDLVSAQFMHLPSVQRTTLFRRLASAVAAGGTLLIVGHDVSDSHHQGHTPPADMFFTAAEVAASLDSALWHVDVAESRPRATKDPGGTVITLTDAVVSARRR</sequence>
<dbReference type="RefSeq" id="WP_134454890.1">
    <property type="nucleotide sequence ID" value="NZ_SOFL01000052.1"/>
</dbReference>
<dbReference type="GO" id="GO:0032259">
    <property type="term" value="P:methylation"/>
    <property type="evidence" value="ECO:0007669"/>
    <property type="project" value="UniProtKB-KW"/>
</dbReference>
<dbReference type="Proteomes" id="UP000297907">
    <property type="component" value="Unassembled WGS sequence"/>
</dbReference>
<dbReference type="InterPro" id="IPR029063">
    <property type="entry name" value="SAM-dependent_MTases_sf"/>
</dbReference>